<accession>A0A7W7YK67</accession>
<dbReference type="NCBIfam" id="TIGR02544">
    <property type="entry name" value="III_secr_YscJ"/>
    <property type="match status" value="1"/>
</dbReference>
<gene>
    <name evidence="10" type="ORF">HNQ64_001975</name>
</gene>
<dbReference type="GO" id="GO:0009306">
    <property type="term" value="P:protein secretion"/>
    <property type="evidence" value="ECO:0007669"/>
    <property type="project" value="InterPro"/>
</dbReference>
<evidence type="ECO:0000256" key="7">
    <source>
        <dbReference type="ARBA" id="ARBA00023288"/>
    </source>
</evidence>
<evidence type="ECO:0000256" key="8">
    <source>
        <dbReference type="SAM" id="Phobius"/>
    </source>
</evidence>
<comment type="subcellular location">
    <subcellularLocation>
        <location evidence="1">Cell outer membrane</location>
        <topology evidence="1">Lipid-anchor</topology>
    </subcellularLocation>
</comment>
<comment type="similarity">
    <text evidence="2">Belongs to the YscJ lipoprotein family.</text>
</comment>
<name>A0A7W7YK67_9BACT</name>
<sequence length="228" mass="24871">MLSACSKVPLFSELHEVEANEIMAHLMEQKIDCTKIAGKEGMWSLHVPAEDFPMAMQTLQALGLPRQKLMKMGEVFQKSGLVSSPTEERIRFIDALSQELSDTLMKVDGVVAAKVHIALPNNDPLGDETLPASASVFIKFRPGYEVESSGPDLKNLITKSVEGLTFENVELIMSPAEAVPPPPKVASTNFYTEWQARLPVWVIPAACTGVGFLVALSLFGFRGKKAKA</sequence>
<evidence type="ECO:0000313" key="11">
    <source>
        <dbReference type="Proteomes" id="UP000534294"/>
    </source>
</evidence>
<dbReference type="Gene3D" id="3.30.300.30">
    <property type="match status" value="1"/>
</dbReference>
<keyword evidence="5" id="KW-0564">Palmitate</keyword>
<dbReference type="InterPro" id="IPR006182">
    <property type="entry name" value="FliF_N_dom"/>
</dbReference>
<keyword evidence="6" id="KW-0998">Cell outer membrane</keyword>
<evidence type="ECO:0000256" key="2">
    <source>
        <dbReference type="ARBA" id="ARBA00009509"/>
    </source>
</evidence>
<evidence type="ECO:0000256" key="1">
    <source>
        <dbReference type="ARBA" id="ARBA00004459"/>
    </source>
</evidence>
<feature type="transmembrane region" description="Helical" evidence="8">
    <location>
        <begin position="198"/>
        <end position="221"/>
    </location>
</feature>
<feature type="domain" description="Flagellar M-ring N-terminal" evidence="9">
    <location>
        <begin position="5"/>
        <end position="174"/>
    </location>
</feature>
<keyword evidence="8" id="KW-0812">Transmembrane</keyword>
<dbReference type="Pfam" id="PF01514">
    <property type="entry name" value="YscJ_FliF"/>
    <property type="match status" value="1"/>
</dbReference>
<dbReference type="EMBL" id="JACHIF010000003">
    <property type="protein sequence ID" value="MBB5037726.1"/>
    <property type="molecule type" value="Genomic_DNA"/>
</dbReference>
<keyword evidence="8" id="KW-1133">Transmembrane helix</keyword>
<dbReference type="GO" id="GO:0009279">
    <property type="term" value="C:cell outer membrane"/>
    <property type="evidence" value="ECO:0007669"/>
    <property type="project" value="UniProtKB-SubCell"/>
</dbReference>
<dbReference type="Proteomes" id="UP000534294">
    <property type="component" value="Unassembled WGS sequence"/>
</dbReference>
<dbReference type="AlphaFoldDB" id="A0A7W7YK67"/>
<evidence type="ECO:0000256" key="4">
    <source>
        <dbReference type="ARBA" id="ARBA00023136"/>
    </source>
</evidence>
<evidence type="ECO:0000313" key="10">
    <source>
        <dbReference type="EMBL" id="MBB5037726.1"/>
    </source>
</evidence>
<dbReference type="PANTHER" id="PTHR30046">
    <property type="entry name" value="FLAGELLAR M-RING PROTEIN"/>
    <property type="match status" value="1"/>
</dbReference>
<dbReference type="Gene3D" id="3.30.70.1530">
    <property type="entry name" value="Hypothetical protein rpa1041"/>
    <property type="match status" value="1"/>
</dbReference>
<evidence type="ECO:0000259" key="9">
    <source>
        <dbReference type="Pfam" id="PF01514"/>
    </source>
</evidence>
<keyword evidence="3" id="KW-0732">Signal</keyword>
<evidence type="ECO:0000256" key="5">
    <source>
        <dbReference type="ARBA" id="ARBA00023139"/>
    </source>
</evidence>
<keyword evidence="7" id="KW-0449">Lipoprotein</keyword>
<keyword evidence="4 8" id="KW-0472">Membrane</keyword>
<evidence type="ECO:0000256" key="3">
    <source>
        <dbReference type="ARBA" id="ARBA00022729"/>
    </source>
</evidence>
<dbReference type="PRINTS" id="PR01338">
    <property type="entry name" value="TYPE3OMKPROT"/>
</dbReference>
<dbReference type="InterPro" id="IPR043427">
    <property type="entry name" value="YscJ/FliF"/>
</dbReference>
<protein>
    <submittedName>
        <fullName evidence="10">Type III secretion protein J</fullName>
    </submittedName>
</protein>
<dbReference type="InterPro" id="IPR045851">
    <property type="entry name" value="AMP-bd_C_sf"/>
</dbReference>
<keyword evidence="11" id="KW-1185">Reference proteome</keyword>
<dbReference type="PANTHER" id="PTHR30046:SF2">
    <property type="entry name" value="YOP PROTEINS TRANSLOCATION LIPOPROTEIN J"/>
    <property type="match status" value="1"/>
</dbReference>
<proteinExistence type="inferred from homology"/>
<reference evidence="10 11" key="1">
    <citation type="submission" date="2020-08" db="EMBL/GenBank/DDBJ databases">
        <title>Genomic Encyclopedia of Type Strains, Phase IV (KMG-IV): sequencing the most valuable type-strain genomes for metagenomic binning, comparative biology and taxonomic classification.</title>
        <authorList>
            <person name="Goeker M."/>
        </authorList>
    </citation>
    <scope>NUCLEOTIDE SEQUENCE [LARGE SCALE GENOMIC DNA]</scope>
    <source>
        <strain evidence="10 11">DSM 12251</strain>
    </source>
</reference>
<comment type="caution">
    <text evidence="10">The sequence shown here is derived from an EMBL/GenBank/DDBJ whole genome shotgun (WGS) entry which is preliminary data.</text>
</comment>
<evidence type="ECO:0000256" key="6">
    <source>
        <dbReference type="ARBA" id="ARBA00023237"/>
    </source>
</evidence>
<organism evidence="10 11">
    <name type="scientific">Prosthecobacter dejongeii</name>
    <dbReference type="NCBI Taxonomy" id="48465"/>
    <lineage>
        <taxon>Bacteria</taxon>
        <taxon>Pseudomonadati</taxon>
        <taxon>Verrucomicrobiota</taxon>
        <taxon>Verrucomicrobiia</taxon>
        <taxon>Verrucomicrobiales</taxon>
        <taxon>Verrucomicrobiaceae</taxon>
        <taxon>Prosthecobacter</taxon>
    </lineage>
</organism>
<dbReference type="InterPro" id="IPR003282">
    <property type="entry name" value="T3SS_SctJ"/>
</dbReference>